<protein>
    <submittedName>
        <fullName evidence="2">Uncharacterized protein</fullName>
    </submittedName>
</protein>
<dbReference type="Proteomes" id="UP000324748">
    <property type="component" value="Unassembled WGS sequence"/>
</dbReference>
<feature type="region of interest" description="Disordered" evidence="1">
    <location>
        <begin position="113"/>
        <end position="234"/>
    </location>
</feature>
<feature type="compositionally biased region" description="Low complexity" evidence="1">
    <location>
        <begin position="113"/>
        <end position="128"/>
    </location>
</feature>
<feature type="region of interest" description="Disordered" evidence="1">
    <location>
        <begin position="1"/>
        <end position="33"/>
    </location>
</feature>
<feature type="region of interest" description="Disordered" evidence="1">
    <location>
        <begin position="338"/>
        <end position="385"/>
    </location>
</feature>
<dbReference type="EMBL" id="VSWC01000105">
    <property type="protein sequence ID" value="KAA1087518.1"/>
    <property type="molecule type" value="Genomic_DNA"/>
</dbReference>
<evidence type="ECO:0000256" key="1">
    <source>
        <dbReference type="SAM" id="MobiDB-lite"/>
    </source>
</evidence>
<organism evidence="2 3">
    <name type="scientific">Puccinia graminis f. sp. tritici</name>
    <dbReference type="NCBI Taxonomy" id="56615"/>
    <lineage>
        <taxon>Eukaryota</taxon>
        <taxon>Fungi</taxon>
        <taxon>Dikarya</taxon>
        <taxon>Basidiomycota</taxon>
        <taxon>Pucciniomycotina</taxon>
        <taxon>Pucciniomycetes</taxon>
        <taxon>Pucciniales</taxon>
        <taxon>Pucciniaceae</taxon>
        <taxon>Puccinia</taxon>
    </lineage>
</organism>
<proteinExistence type="predicted"/>
<evidence type="ECO:0000313" key="3">
    <source>
        <dbReference type="Proteomes" id="UP000324748"/>
    </source>
</evidence>
<feature type="compositionally biased region" description="Polar residues" evidence="1">
    <location>
        <begin position="361"/>
        <end position="375"/>
    </location>
</feature>
<evidence type="ECO:0000313" key="2">
    <source>
        <dbReference type="EMBL" id="KAA1087518.1"/>
    </source>
</evidence>
<name>A0A5B0NHS3_PUCGR</name>
<accession>A0A5B0NHS3</accession>
<comment type="caution">
    <text evidence="2">The sequence shown here is derived from an EMBL/GenBank/DDBJ whole genome shotgun (WGS) entry which is preliminary data.</text>
</comment>
<sequence>MSCKPVGLQLLKSPPPPSSPSSSPLIGFSAPQARRSKNMRGALTFLRIIRGSLDHSLSHRTGSRALIGQVVDRGKGPQLIPRSCRLIGQNQGWLPMREVHVGSLRALLVARGSAGPSLSGSPGSVGTSAGPRASNPYPLRSQMSLPQPPSPLERNQMLGSPIRLDSRASSRPPILNASPIAPPSSVRGQASGFPIEIDSQGSAPSPLADPRTIARPVSPKATRASRAQRVPPGLVGLLPHDQGGASTPYQHCPTPLLDPNPPFPPQATPEWRHPALNSRGSSGSPVACRPFKVASSSLNHLLSLLSSNRAVIDEPWTLPPAPLPRNLSTPSDIRSAVNVDCSTSTSVSQDESEASDENHSESSSNQYTASSNQSYPFARQPRVASPDPPGFYDANEFHLLRDHQIDSLLSRRADPARFDRYAFCPREFTAFYQSAASSFVAYCNAERPSCPHDQAHRIKFFLV</sequence>
<gene>
    <name evidence="2" type="ORF">PGT21_032989</name>
</gene>
<dbReference type="AlphaFoldDB" id="A0A5B0NHS3"/>
<reference evidence="2 3" key="1">
    <citation type="submission" date="2019-05" db="EMBL/GenBank/DDBJ databases">
        <title>Emergence of the Ug99 lineage of the wheat stem rust pathogen through somatic hybridization.</title>
        <authorList>
            <person name="Li F."/>
            <person name="Upadhyaya N.M."/>
            <person name="Sperschneider J."/>
            <person name="Matny O."/>
            <person name="Nguyen-Phuc H."/>
            <person name="Mago R."/>
            <person name="Raley C."/>
            <person name="Miller M.E."/>
            <person name="Silverstein K.A.T."/>
            <person name="Henningsen E."/>
            <person name="Hirsch C.D."/>
            <person name="Visser B."/>
            <person name="Pretorius Z.A."/>
            <person name="Steffenson B.J."/>
            <person name="Schwessinger B."/>
            <person name="Dodds P.N."/>
            <person name="Figueroa M."/>
        </authorList>
    </citation>
    <scope>NUCLEOTIDE SEQUENCE [LARGE SCALE GENOMIC DNA]</scope>
    <source>
        <strain evidence="2">21-0</strain>
    </source>
</reference>
<feature type="compositionally biased region" description="Polar residues" evidence="1">
    <location>
        <begin position="340"/>
        <end position="349"/>
    </location>
</feature>
<keyword evidence="3" id="KW-1185">Reference proteome</keyword>